<proteinExistence type="predicted"/>
<name>A0A2G5UVG6_9PELO</name>
<sequence length="100" mass="11199">MGKCHLPGLLGAEIYLFEVQKARDADNETLYTSVSFVVFKATYLKFSGASGNSKNFEIFISIDAEFWVGKKILLEDSPKITRSQDICQKQVKKMNVEGAD</sequence>
<gene>
    <name evidence="1" type="primary">Cnig_chr_II.g4250</name>
    <name evidence="1" type="ORF">B9Z55_004250</name>
</gene>
<evidence type="ECO:0000313" key="1">
    <source>
        <dbReference type="EMBL" id="PIC43565.1"/>
    </source>
</evidence>
<protein>
    <submittedName>
        <fullName evidence="1">Uncharacterized protein</fullName>
    </submittedName>
</protein>
<comment type="caution">
    <text evidence="1">The sequence shown here is derived from an EMBL/GenBank/DDBJ whole genome shotgun (WGS) entry which is preliminary data.</text>
</comment>
<keyword evidence="2" id="KW-1185">Reference proteome</keyword>
<accession>A0A2G5UVG6</accession>
<dbReference type="Proteomes" id="UP000230233">
    <property type="component" value="Chromosome II"/>
</dbReference>
<dbReference type="EMBL" id="PDUG01000002">
    <property type="protein sequence ID" value="PIC43565.1"/>
    <property type="molecule type" value="Genomic_DNA"/>
</dbReference>
<organism evidence="1 2">
    <name type="scientific">Caenorhabditis nigoni</name>
    <dbReference type="NCBI Taxonomy" id="1611254"/>
    <lineage>
        <taxon>Eukaryota</taxon>
        <taxon>Metazoa</taxon>
        <taxon>Ecdysozoa</taxon>
        <taxon>Nematoda</taxon>
        <taxon>Chromadorea</taxon>
        <taxon>Rhabditida</taxon>
        <taxon>Rhabditina</taxon>
        <taxon>Rhabditomorpha</taxon>
        <taxon>Rhabditoidea</taxon>
        <taxon>Rhabditidae</taxon>
        <taxon>Peloderinae</taxon>
        <taxon>Caenorhabditis</taxon>
    </lineage>
</organism>
<evidence type="ECO:0000313" key="2">
    <source>
        <dbReference type="Proteomes" id="UP000230233"/>
    </source>
</evidence>
<reference evidence="2" key="1">
    <citation type="submission" date="2017-10" db="EMBL/GenBank/DDBJ databases">
        <title>Rapid genome shrinkage in a self-fertile nematode reveals novel sperm competition proteins.</title>
        <authorList>
            <person name="Yin D."/>
            <person name="Schwarz E.M."/>
            <person name="Thomas C.G."/>
            <person name="Felde R.L."/>
            <person name="Korf I.F."/>
            <person name="Cutter A.D."/>
            <person name="Schartner C.M."/>
            <person name="Ralston E.J."/>
            <person name="Meyer B.J."/>
            <person name="Haag E.S."/>
        </authorList>
    </citation>
    <scope>NUCLEOTIDE SEQUENCE [LARGE SCALE GENOMIC DNA]</scope>
    <source>
        <strain evidence="2">JU1422</strain>
    </source>
</reference>
<dbReference type="AlphaFoldDB" id="A0A2G5UVG6"/>